<dbReference type="InterPro" id="IPR002999">
    <property type="entry name" value="Tudor"/>
</dbReference>
<dbReference type="InterPro" id="IPR019787">
    <property type="entry name" value="Znf_PHD-finger"/>
</dbReference>
<dbReference type="Gene3D" id="3.30.710.10">
    <property type="entry name" value="Potassium Channel Kv1.1, Chain A"/>
    <property type="match status" value="1"/>
</dbReference>
<dbReference type="SUPFAM" id="SSF51197">
    <property type="entry name" value="Clavaminate synthase-like"/>
    <property type="match status" value="1"/>
</dbReference>
<dbReference type="Pfam" id="PF02375">
    <property type="entry name" value="JmjN"/>
    <property type="match status" value="1"/>
</dbReference>
<evidence type="ECO:0000256" key="9">
    <source>
        <dbReference type="ARBA" id="ARBA00022853"/>
    </source>
</evidence>
<feature type="compositionally biased region" description="Basic residues" evidence="18">
    <location>
        <begin position="697"/>
        <end position="709"/>
    </location>
</feature>
<keyword evidence="10" id="KW-0223">Dioxygenase</keyword>
<sequence length="1674" mass="191579">MSNTGGSSIPRIQVFRPSMEEFKDFSKYITYIESCGAHKAGLAKIIPPEGWTPRKNGYDNIKLAIPAPISQVVTGSQGLYQQLNIQQKSMTVKEFQALAESNKFKTPNHFDYEDLERKYWKNITYNSPIYGADVSGSLYDDGVEEFNIQSLNTILDMVKEDYEIQIEGVNTAYLYFGMWKTSFAWHTEDMDLYSINYLHFGAPKSWYVVPPEHGRRLERLAAGFFHGSHQSCAAFLRHKMTIISPAILKKYTIPYQKITQEPGEFMITFPFGYHSGFNHGFNCAESTNFALPRWVEYGKRSTHCTCRNDCVKICMDMFVRKFQPEVYELWKAGKDYGCHPEDPSRHCAAPAPRKLELALSAQREERKRVYKESQGTQKIKRHPISKLDKKDCSKESKVHPRESDEETEMYDPSEPMSCKTHKKQVKKKHKNSKSREMKEKKENGSYQGMIEDDDEMEDQTTSDSLEEKVDVSQIGQTLEDANGSMSVAAFEETAGIITDESLRIEVNQISYSQKIENMNEVRRILEENEINRETPTKIQSVASGSPNISPPKLKPFWDPEKSPVKPNNGQSIETPVDLLSKYPHLKEAISSGSFSVTPVSSVPDSMQTQKKFSVTKSPMFSQTLRCELINNGLKIKIVQPKMIQTKKEEPIKNLSRISIDVMSHTSSSEEDISENIKEDHDPKWQQRKDSQTPSSRQKNKPHRATKSSKIKQEKSDSSPNGSSVERADNSANNWSYPLNDLWQHQPKNFEAEIEFNKKLGSIAPHCAICIIFTPMYDKNIFPLESFSPPSYSSVRMPAYCYGNSLNNEGMFDTNSLLRSDGTAPLLVCSVCKICVHATCYGISMLPMGSWVCTRCTRQATEAECCLCVLRGGALKPTADNRWAHIICAILIEETYFENTQQKQPINTSKVTPQRRRLKCKFCVKPTLPKESKGICVQCRSGKCYLPYHVTCGYMAGVIFETSDWPEPIHMICTRHAAARRKPPKRELTNVAVGERVIAKHRNKRFYWANVKKKYVQEYYSILFEDNSTSTNMLPEDIVSRNVSMHGPPKLNDKVQVKWTDEQIYNGFFKGSQSSELYVVEFDDGSVLQQERKQIYAADEELPKEVQTKMSHSSEQQHFDFMAEAEVYKFRKGFQLYFFSSDAHKPAKNNPPPLPQNPPISQRPRQHLRSAPIMFFNRAQNLGSSDRQDRPSSHQNLPRAEEAEGHKLCDNKHEQQIDNSDTVLEKIANLYAERLLSDITLVVGEKQFAAHRLILCASSDVFQVMLMNPNWSESQETKISLQEDPACAMIFPDFLKYLYTGKLHINHFLVLPLVTLADKYNVKDLVHLCVDYMCRHVVSATRHNQLVLWLQYTLNCGHDLVYKACASFITWNFELVGEMEDFGTLETDVLISFLQKSDLVISDEVAVFMCVAKWLSIQEFKLTSMHGEVEGQYHFANLVAEVMSHVRFPMMSPRQLASLLIHSLTSRFKDFFIERMALAMGFHNNQNDHRVLAVLQENGGHLLFTPRLYTTEQWSASLLIENYPSLPTYGVRTLVFNTPVSFQDSLKDQFFEWTVDLYPKGVWFKKFYLIVWQGTLEIPESVSKTVRLSLTIKDSYETARVSIGILICGKQDGLEHVRKVVQKNFVFSDERMLNINDLVPFEDLNDQRSGRSSYLTGPNSDCLKLHLVITPLPTF</sequence>
<comment type="subcellular location">
    <subcellularLocation>
        <location evidence="2">Nucleus</location>
    </subcellularLocation>
</comment>
<dbReference type="SUPFAM" id="SSF54695">
    <property type="entry name" value="POZ domain"/>
    <property type="match status" value="1"/>
</dbReference>
<dbReference type="Pfam" id="PF13832">
    <property type="entry name" value="zf-HC5HC2H_2"/>
    <property type="match status" value="1"/>
</dbReference>
<keyword evidence="6" id="KW-0677">Repeat</keyword>
<dbReference type="SMART" id="SM00333">
    <property type="entry name" value="TUDOR"/>
    <property type="match status" value="2"/>
</dbReference>
<keyword evidence="11" id="KW-0560">Oxidoreductase</keyword>
<organism evidence="23 24">
    <name type="scientific">Oedothorax gibbosus</name>
    <dbReference type="NCBI Taxonomy" id="931172"/>
    <lineage>
        <taxon>Eukaryota</taxon>
        <taxon>Metazoa</taxon>
        <taxon>Ecdysozoa</taxon>
        <taxon>Arthropoda</taxon>
        <taxon>Chelicerata</taxon>
        <taxon>Arachnida</taxon>
        <taxon>Araneae</taxon>
        <taxon>Araneomorphae</taxon>
        <taxon>Entelegynae</taxon>
        <taxon>Araneoidea</taxon>
        <taxon>Linyphiidae</taxon>
        <taxon>Erigoninae</taxon>
        <taxon>Oedothorax</taxon>
    </lineage>
</organism>
<feature type="compositionally biased region" description="Basic and acidic residues" evidence="18">
    <location>
        <begin position="385"/>
        <end position="402"/>
    </location>
</feature>
<keyword evidence="24" id="KW-1185">Reference proteome</keyword>
<dbReference type="InterPro" id="IPR001965">
    <property type="entry name" value="Znf_PHD"/>
</dbReference>
<evidence type="ECO:0000259" key="19">
    <source>
        <dbReference type="PROSITE" id="PS50097"/>
    </source>
</evidence>
<feature type="region of interest" description="Disordered" evidence="18">
    <location>
        <begin position="1181"/>
        <end position="1213"/>
    </location>
</feature>
<dbReference type="Gene3D" id="2.30.30.140">
    <property type="match status" value="1"/>
</dbReference>
<dbReference type="InterPro" id="IPR000210">
    <property type="entry name" value="BTB/POZ_dom"/>
</dbReference>
<reference evidence="23 24" key="1">
    <citation type="journal article" date="2022" name="Nat. Ecol. Evol.">
        <title>A masculinizing supergene underlies an exaggerated male reproductive morph in a spider.</title>
        <authorList>
            <person name="Hendrickx F."/>
            <person name="De Corte Z."/>
            <person name="Sonet G."/>
            <person name="Van Belleghem S.M."/>
            <person name="Kostlbacher S."/>
            <person name="Vangestel C."/>
        </authorList>
    </citation>
    <scope>NUCLEOTIDE SEQUENCE [LARGE SCALE GENOMIC DNA]</scope>
    <source>
        <strain evidence="23">W744_W776</strain>
    </source>
</reference>
<feature type="domain" description="PHD-type" evidence="22">
    <location>
        <begin position="861"/>
        <end position="976"/>
    </location>
</feature>
<evidence type="ECO:0000259" key="20">
    <source>
        <dbReference type="PROSITE" id="PS51183"/>
    </source>
</evidence>
<accession>A0AAV6UG40</accession>
<dbReference type="SMART" id="SM00249">
    <property type="entry name" value="PHD"/>
    <property type="match status" value="2"/>
</dbReference>
<evidence type="ECO:0000256" key="4">
    <source>
        <dbReference type="ARBA" id="ARBA00012900"/>
    </source>
</evidence>
<dbReference type="InterPro" id="IPR011333">
    <property type="entry name" value="SKP1/BTB/POZ_sf"/>
</dbReference>
<keyword evidence="12" id="KW-0408">Iron</keyword>
<feature type="compositionally biased region" description="Basic and acidic residues" evidence="18">
    <location>
        <begin position="433"/>
        <end position="443"/>
    </location>
</feature>
<feature type="region of interest" description="Disordered" evidence="18">
    <location>
        <begin position="662"/>
        <end position="730"/>
    </location>
</feature>
<dbReference type="InterPro" id="IPR056184">
    <property type="entry name" value="TRAF_BTBD17"/>
</dbReference>
<dbReference type="SMART" id="SM00875">
    <property type="entry name" value="BACK"/>
    <property type="match status" value="1"/>
</dbReference>
<dbReference type="CDD" id="cd20392">
    <property type="entry name" value="Tudor_JMJD2_rpt2"/>
    <property type="match status" value="1"/>
</dbReference>
<dbReference type="Pfam" id="PF13831">
    <property type="entry name" value="PHD_2"/>
    <property type="match status" value="1"/>
</dbReference>
<feature type="compositionally biased region" description="Pro residues" evidence="18">
    <location>
        <begin position="1148"/>
        <end position="1157"/>
    </location>
</feature>
<dbReference type="PANTHER" id="PTHR10694">
    <property type="entry name" value="LYSINE-SPECIFIC DEMETHYLASE"/>
    <property type="match status" value="1"/>
</dbReference>
<dbReference type="Gene3D" id="3.10.330.70">
    <property type="match status" value="1"/>
</dbReference>
<evidence type="ECO:0000256" key="6">
    <source>
        <dbReference type="ARBA" id="ARBA00022737"/>
    </source>
</evidence>
<dbReference type="Gene3D" id="3.30.40.10">
    <property type="entry name" value="Zinc/RING finger domain, C3HC4 (zinc finger)"/>
    <property type="match status" value="1"/>
</dbReference>
<evidence type="ECO:0000256" key="3">
    <source>
        <dbReference type="ARBA" id="ARBA00009711"/>
    </source>
</evidence>
<dbReference type="InterPro" id="IPR013083">
    <property type="entry name" value="Znf_RING/FYVE/PHD"/>
</dbReference>
<dbReference type="PROSITE" id="PS51183">
    <property type="entry name" value="JMJN"/>
    <property type="match status" value="1"/>
</dbReference>
<protein>
    <recommendedName>
        <fullName evidence="4">[histone H3]-trimethyl-L-lysine(9) demethylase</fullName>
        <ecNumber evidence="4">1.14.11.66</ecNumber>
    </recommendedName>
</protein>
<dbReference type="PROSITE" id="PS50097">
    <property type="entry name" value="BTB"/>
    <property type="match status" value="1"/>
</dbReference>
<dbReference type="CDD" id="cd18292">
    <property type="entry name" value="BTB_POZ_BTBD17"/>
    <property type="match status" value="1"/>
</dbReference>
<evidence type="ECO:0000259" key="21">
    <source>
        <dbReference type="PROSITE" id="PS51184"/>
    </source>
</evidence>
<dbReference type="FunFam" id="3.10.330.70:FF:000001">
    <property type="entry name" value="Putative lysine-specific demethylase 4a"/>
    <property type="match status" value="1"/>
</dbReference>
<dbReference type="CDD" id="cd18493">
    <property type="entry name" value="BACK_BTBD17"/>
    <property type="match status" value="1"/>
</dbReference>
<dbReference type="SMART" id="SM00558">
    <property type="entry name" value="JmjC"/>
    <property type="match status" value="1"/>
</dbReference>
<evidence type="ECO:0000256" key="1">
    <source>
        <dbReference type="ARBA" id="ARBA00001954"/>
    </source>
</evidence>
<dbReference type="Gene3D" id="1.25.40.420">
    <property type="match status" value="1"/>
</dbReference>
<dbReference type="CDD" id="cd20391">
    <property type="entry name" value="Tudor_JMJD2_rpt1"/>
    <property type="match status" value="1"/>
</dbReference>
<dbReference type="InterPro" id="IPR034732">
    <property type="entry name" value="EPHD"/>
</dbReference>
<dbReference type="InterPro" id="IPR003347">
    <property type="entry name" value="JmjC_dom"/>
</dbReference>
<dbReference type="GO" id="GO:0008270">
    <property type="term" value="F:zinc ion binding"/>
    <property type="evidence" value="ECO:0007669"/>
    <property type="project" value="UniProtKB-KW"/>
</dbReference>
<dbReference type="GO" id="GO:0000785">
    <property type="term" value="C:chromatin"/>
    <property type="evidence" value="ECO:0007669"/>
    <property type="project" value="TreeGrafter"/>
</dbReference>
<dbReference type="Gene3D" id="2.60.120.650">
    <property type="entry name" value="Cupin"/>
    <property type="match status" value="1"/>
</dbReference>
<comment type="catalytic activity">
    <reaction evidence="16">
        <text>N(6),N(6),N(6)-trimethyl-L-lysyl(9)-[histone H3] + 2 2-oxoglutarate + 2 O2 = N(6)-methyl-L-lysyl(9)-[histone H3] + 2 formaldehyde + 2 succinate + 2 CO2</text>
        <dbReference type="Rhea" id="RHEA:60200"/>
        <dbReference type="Rhea" id="RHEA-COMP:15538"/>
        <dbReference type="Rhea" id="RHEA-COMP:15542"/>
        <dbReference type="ChEBI" id="CHEBI:15379"/>
        <dbReference type="ChEBI" id="CHEBI:16526"/>
        <dbReference type="ChEBI" id="CHEBI:16810"/>
        <dbReference type="ChEBI" id="CHEBI:16842"/>
        <dbReference type="ChEBI" id="CHEBI:30031"/>
        <dbReference type="ChEBI" id="CHEBI:61929"/>
        <dbReference type="ChEBI" id="CHEBI:61961"/>
        <dbReference type="EC" id="1.14.11.66"/>
    </reaction>
</comment>
<feature type="compositionally biased region" description="Polar residues" evidence="18">
    <location>
        <begin position="717"/>
        <end position="730"/>
    </location>
</feature>
<evidence type="ECO:0000256" key="16">
    <source>
        <dbReference type="ARBA" id="ARBA00049349"/>
    </source>
</evidence>
<dbReference type="PROSITE" id="PS51805">
    <property type="entry name" value="EPHD"/>
    <property type="match status" value="1"/>
</dbReference>
<proteinExistence type="inferred from homology"/>
<evidence type="ECO:0000256" key="14">
    <source>
        <dbReference type="ARBA" id="ARBA00023163"/>
    </source>
</evidence>
<feature type="compositionally biased region" description="Basic and acidic residues" evidence="18">
    <location>
        <begin position="362"/>
        <end position="371"/>
    </location>
</feature>
<dbReference type="Pfam" id="PF00651">
    <property type="entry name" value="BTB"/>
    <property type="match status" value="1"/>
</dbReference>
<evidence type="ECO:0000256" key="7">
    <source>
        <dbReference type="ARBA" id="ARBA00022771"/>
    </source>
</evidence>
<comment type="caution">
    <text evidence="23">The sequence shown here is derived from an EMBL/GenBank/DDBJ whole genome shotgun (WGS) entry which is preliminary data.</text>
</comment>
<dbReference type="Pfam" id="PF23651">
    <property type="entry name" value="TRAF_BTBD17"/>
    <property type="match status" value="1"/>
</dbReference>
<dbReference type="PANTHER" id="PTHR10694:SF129">
    <property type="entry name" value="LYSINE-SPECIFIC DEMETHYLASE 4B-RELATED"/>
    <property type="match status" value="1"/>
</dbReference>
<comment type="cofactor">
    <cofactor evidence="1">
        <name>Fe(2+)</name>
        <dbReference type="ChEBI" id="CHEBI:29033"/>
    </cofactor>
</comment>
<dbReference type="InterPro" id="IPR040477">
    <property type="entry name" value="KDM4-like_Tudor"/>
</dbReference>
<feature type="compositionally biased region" description="Basic and acidic residues" evidence="18">
    <location>
        <begin position="674"/>
        <end position="690"/>
    </location>
</feature>
<evidence type="ECO:0000256" key="15">
    <source>
        <dbReference type="ARBA" id="ARBA00023242"/>
    </source>
</evidence>
<dbReference type="EMBL" id="JAFNEN010000417">
    <property type="protein sequence ID" value="KAG8183450.1"/>
    <property type="molecule type" value="Genomic_DNA"/>
</dbReference>
<dbReference type="SMART" id="SM00225">
    <property type="entry name" value="BTB"/>
    <property type="match status" value="1"/>
</dbReference>
<dbReference type="Pfam" id="PF07707">
    <property type="entry name" value="BACK"/>
    <property type="match status" value="1"/>
</dbReference>
<dbReference type="Pfam" id="PF18104">
    <property type="entry name" value="Tudor_2"/>
    <property type="match status" value="2"/>
</dbReference>
<evidence type="ECO:0000313" key="23">
    <source>
        <dbReference type="EMBL" id="KAG8183450.1"/>
    </source>
</evidence>
<dbReference type="GO" id="GO:0010468">
    <property type="term" value="P:regulation of gene expression"/>
    <property type="evidence" value="ECO:0007669"/>
    <property type="project" value="TreeGrafter"/>
</dbReference>
<dbReference type="InterPro" id="IPR011705">
    <property type="entry name" value="BACK"/>
</dbReference>
<dbReference type="FunFam" id="2.60.120.650:FF:000048">
    <property type="entry name" value="Lysine-specific demethylase 4A"/>
    <property type="match status" value="1"/>
</dbReference>
<feature type="compositionally biased region" description="Basic residues" evidence="18">
    <location>
        <begin position="419"/>
        <end position="432"/>
    </location>
</feature>
<evidence type="ECO:0000256" key="13">
    <source>
        <dbReference type="ARBA" id="ARBA00023015"/>
    </source>
</evidence>
<dbReference type="InterPro" id="IPR003349">
    <property type="entry name" value="JmjN"/>
</dbReference>
<dbReference type="EC" id="1.14.11.66" evidence="4"/>
<keyword evidence="15" id="KW-0539">Nucleus</keyword>
<keyword evidence="5" id="KW-0479">Metal-binding</keyword>
<dbReference type="PROSITE" id="PS51184">
    <property type="entry name" value="JMJC"/>
    <property type="match status" value="1"/>
</dbReference>
<feature type="domain" description="BTB" evidence="19">
    <location>
        <begin position="1236"/>
        <end position="1306"/>
    </location>
</feature>
<dbReference type="GO" id="GO:0048512">
    <property type="term" value="P:circadian behavior"/>
    <property type="evidence" value="ECO:0007669"/>
    <property type="project" value="UniProtKB-ARBA"/>
</dbReference>
<comment type="similarity">
    <text evidence="3">Belongs to the JHDM3 histone demethylase family.</text>
</comment>
<dbReference type="InterPro" id="IPR011011">
    <property type="entry name" value="Znf_FYVE_PHD"/>
</dbReference>
<feature type="domain" description="JmjC" evidence="21">
    <location>
        <begin position="143"/>
        <end position="306"/>
    </location>
</feature>
<gene>
    <name evidence="23" type="ORF">JTE90_005707</name>
</gene>
<evidence type="ECO:0000256" key="8">
    <source>
        <dbReference type="ARBA" id="ARBA00022833"/>
    </source>
</evidence>
<evidence type="ECO:0000256" key="12">
    <source>
        <dbReference type="ARBA" id="ARBA00023004"/>
    </source>
</evidence>
<feature type="domain" description="JmjN" evidence="20">
    <location>
        <begin position="12"/>
        <end position="54"/>
    </location>
</feature>
<keyword evidence="9" id="KW-0156">Chromatin regulator</keyword>
<feature type="region of interest" description="Disordered" evidence="18">
    <location>
        <begin position="361"/>
        <end position="467"/>
    </location>
</feature>
<keyword evidence="13" id="KW-0805">Transcription regulation</keyword>
<keyword evidence="14" id="KW-0804">Transcription</keyword>
<evidence type="ECO:0000259" key="22">
    <source>
        <dbReference type="PROSITE" id="PS51805"/>
    </source>
</evidence>
<keyword evidence="8" id="KW-0862">Zinc</keyword>
<evidence type="ECO:0000256" key="2">
    <source>
        <dbReference type="ARBA" id="ARBA00004123"/>
    </source>
</evidence>
<keyword evidence="7" id="KW-0863">Zinc-finger</keyword>
<dbReference type="Proteomes" id="UP000827092">
    <property type="component" value="Unassembled WGS sequence"/>
</dbReference>
<dbReference type="Pfam" id="PF02373">
    <property type="entry name" value="JmjC"/>
    <property type="match status" value="1"/>
</dbReference>
<dbReference type="GO" id="GO:0140681">
    <property type="term" value="F:histone H3K36me2/H3K36me3 demethylase activity"/>
    <property type="evidence" value="ECO:0007669"/>
    <property type="project" value="UniProtKB-ARBA"/>
</dbReference>
<name>A0AAV6UG40_9ARAC</name>
<dbReference type="SUPFAM" id="SSF63748">
    <property type="entry name" value="Tudor/PWWP/MBT"/>
    <property type="match status" value="2"/>
</dbReference>
<dbReference type="GO" id="GO:0140684">
    <property type="term" value="F:histone H3K9me2/H3K9me3 demethylase activity"/>
    <property type="evidence" value="ECO:0007669"/>
    <property type="project" value="UniProtKB-EC"/>
</dbReference>
<evidence type="ECO:0000256" key="5">
    <source>
        <dbReference type="ARBA" id="ARBA00022723"/>
    </source>
</evidence>
<evidence type="ECO:0000256" key="11">
    <source>
        <dbReference type="ARBA" id="ARBA00023002"/>
    </source>
</evidence>
<evidence type="ECO:0000256" key="17">
    <source>
        <dbReference type="ARBA" id="ARBA00053408"/>
    </source>
</evidence>
<dbReference type="GO" id="GO:0005634">
    <property type="term" value="C:nucleus"/>
    <property type="evidence" value="ECO:0007669"/>
    <property type="project" value="UniProtKB-SubCell"/>
</dbReference>
<evidence type="ECO:0000256" key="10">
    <source>
        <dbReference type="ARBA" id="ARBA00022964"/>
    </source>
</evidence>
<dbReference type="SMART" id="SM00545">
    <property type="entry name" value="JmjN"/>
    <property type="match status" value="1"/>
</dbReference>
<feature type="compositionally biased region" description="Basic and acidic residues" evidence="18">
    <location>
        <begin position="1198"/>
        <end position="1213"/>
    </location>
</feature>
<feature type="region of interest" description="Disordered" evidence="18">
    <location>
        <begin position="1143"/>
        <end position="1163"/>
    </location>
</feature>
<feature type="compositionally biased region" description="Acidic residues" evidence="18">
    <location>
        <begin position="450"/>
        <end position="460"/>
    </location>
</feature>
<comment type="function">
    <text evidence="17">Probable histone demethylase that specifically demethylates 'Lys-9' and 'Lys-36' residues of histone H3, thereby playing a central role in histone code. Demethylation of Lys residue generates formaldehyde and succinate.</text>
</comment>
<evidence type="ECO:0000313" key="24">
    <source>
        <dbReference type="Proteomes" id="UP000827092"/>
    </source>
</evidence>
<evidence type="ECO:0000256" key="18">
    <source>
        <dbReference type="SAM" id="MobiDB-lite"/>
    </source>
</evidence>
<dbReference type="SUPFAM" id="SSF57903">
    <property type="entry name" value="FYVE/PHD zinc finger"/>
    <property type="match status" value="1"/>
</dbReference>